<evidence type="ECO:0000313" key="4">
    <source>
        <dbReference type="Proteomes" id="UP001596413"/>
    </source>
</evidence>
<dbReference type="Pfam" id="PF09250">
    <property type="entry name" value="Prim-Pol"/>
    <property type="match status" value="1"/>
</dbReference>
<reference evidence="4" key="1">
    <citation type="journal article" date="2019" name="Int. J. Syst. Evol. Microbiol.">
        <title>The Global Catalogue of Microorganisms (GCM) 10K type strain sequencing project: providing services to taxonomists for standard genome sequencing and annotation.</title>
        <authorList>
            <consortium name="The Broad Institute Genomics Platform"/>
            <consortium name="The Broad Institute Genome Sequencing Center for Infectious Disease"/>
            <person name="Wu L."/>
            <person name="Ma J."/>
        </authorList>
    </citation>
    <scope>NUCLEOTIDE SEQUENCE [LARGE SCALE GENOMIC DNA]</scope>
    <source>
        <strain evidence="4">CGMCC 1.13681</strain>
    </source>
</reference>
<evidence type="ECO:0000259" key="2">
    <source>
        <dbReference type="SMART" id="SM00943"/>
    </source>
</evidence>
<dbReference type="InterPro" id="IPR015330">
    <property type="entry name" value="DNA_primase/pol_bifunc_N"/>
</dbReference>
<evidence type="ECO:0000313" key="3">
    <source>
        <dbReference type="EMBL" id="MFC7219167.1"/>
    </source>
</evidence>
<feature type="region of interest" description="Disordered" evidence="1">
    <location>
        <begin position="1"/>
        <end position="22"/>
    </location>
</feature>
<gene>
    <name evidence="3" type="ORF">ACFQLX_13465</name>
</gene>
<organism evidence="3 4">
    <name type="scientific">Streptomyces polyrhachis</name>
    <dbReference type="NCBI Taxonomy" id="1282885"/>
    <lineage>
        <taxon>Bacteria</taxon>
        <taxon>Bacillati</taxon>
        <taxon>Actinomycetota</taxon>
        <taxon>Actinomycetes</taxon>
        <taxon>Kitasatosporales</taxon>
        <taxon>Streptomycetaceae</taxon>
        <taxon>Streptomyces</taxon>
    </lineage>
</organism>
<dbReference type="EMBL" id="JBHSZO010000018">
    <property type="protein sequence ID" value="MFC7219167.1"/>
    <property type="molecule type" value="Genomic_DNA"/>
</dbReference>
<dbReference type="RefSeq" id="WP_386414719.1">
    <property type="nucleotide sequence ID" value="NZ_JBHSZO010000018.1"/>
</dbReference>
<feature type="domain" description="DNA primase/polymerase bifunctional N-terminal" evidence="2">
    <location>
        <begin position="31"/>
        <end position="212"/>
    </location>
</feature>
<dbReference type="SMART" id="SM00943">
    <property type="entry name" value="Prim-Pol"/>
    <property type="match status" value="1"/>
</dbReference>
<dbReference type="Proteomes" id="UP001596413">
    <property type="component" value="Unassembled WGS sequence"/>
</dbReference>
<proteinExistence type="predicted"/>
<comment type="caution">
    <text evidence="3">The sequence shown here is derived from an EMBL/GenBank/DDBJ whole genome shotgun (WGS) entry which is preliminary data.</text>
</comment>
<accession>A0ABW2GHS7</accession>
<name>A0ABW2GHS7_9ACTN</name>
<keyword evidence="4" id="KW-1185">Reference proteome</keyword>
<sequence>MNDTARATAPFARTATGPAGAPLPDRPLAAALGYVEQRHWEVVPGAWLEYGAGAECCSCGDAGCAAPGAHPMRPDWKAVATASPTTVRRLWGRAPDAAVLLPTGRAFDVVDVPEAAGCLALARLERTQVPLGPVAATPRRRMLFFVLPGAAGKCAALLGRLGYGQSPLDLTAHGPDSWIPAPPTRMGGSARVQWARRPTVSNAWFPDLEDLINPLAYACSLERVPAGVR</sequence>
<evidence type="ECO:0000256" key="1">
    <source>
        <dbReference type="SAM" id="MobiDB-lite"/>
    </source>
</evidence>
<protein>
    <submittedName>
        <fullName evidence="3">Bifunctional DNA primase/polymerase</fullName>
    </submittedName>
</protein>